<dbReference type="PANTHER" id="PTHR35788:SF1">
    <property type="entry name" value="EXPORTED PROTEIN"/>
    <property type="match status" value="1"/>
</dbReference>
<accession>A0A151AN91</accession>
<evidence type="ECO:0000313" key="4">
    <source>
        <dbReference type="EMBL" id="KYH29079.1"/>
    </source>
</evidence>
<comment type="caution">
    <text evidence="4">The sequence shown here is derived from an EMBL/GenBank/DDBJ whole genome shotgun (WGS) entry which is preliminary data.</text>
</comment>
<organism evidence="4 5">
    <name type="scientific">Clostridium colicanis DSM 13634</name>
    <dbReference type="NCBI Taxonomy" id="1121305"/>
    <lineage>
        <taxon>Bacteria</taxon>
        <taxon>Bacillati</taxon>
        <taxon>Bacillota</taxon>
        <taxon>Clostridia</taxon>
        <taxon>Eubacteriales</taxon>
        <taxon>Clostridiaceae</taxon>
        <taxon>Clostridium</taxon>
    </lineage>
</organism>
<dbReference type="Pfam" id="PF04294">
    <property type="entry name" value="VanW"/>
    <property type="match status" value="1"/>
</dbReference>
<evidence type="ECO:0000259" key="3">
    <source>
        <dbReference type="PROSITE" id="PS51109"/>
    </source>
</evidence>
<dbReference type="AlphaFoldDB" id="A0A151AN91"/>
<dbReference type="InterPro" id="IPR052913">
    <property type="entry name" value="Glycopeptide_resist_protein"/>
</dbReference>
<dbReference type="PROSITE" id="PS51109">
    <property type="entry name" value="G5"/>
    <property type="match status" value="1"/>
</dbReference>
<dbReference type="STRING" id="1121305.CLCOL_12150"/>
<reference evidence="4 5" key="1">
    <citation type="submission" date="2016-02" db="EMBL/GenBank/DDBJ databases">
        <title>Genome sequence of Clostridium colicanis DSM 13634.</title>
        <authorList>
            <person name="Poehlein A."/>
            <person name="Daniel R."/>
        </authorList>
    </citation>
    <scope>NUCLEOTIDE SEQUENCE [LARGE SCALE GENOMIC DNA]</scope>
    <source>
        <strain evidence="4 5">DSM 13634</strain>
    </source>
</reference>
<sequence>MARSKKNKRRKNSNKRIKNLVFTIILLLISAAVSYVYFITQKFDDVMFPGIVVENVELSGKTKKEAEEILKEKYSKPILSKKINIKTPEKTYTINCSDLNPQYNITEVLDEAFAYGKDLNILSRYKLIKSPEVKKYNLKFSYNHKPVDKMIESISKDINKKSKGATIKIVNGSFQVTEDENGFELEEKKLSDEIITKLKNNSSGDINIDAPIKVIESKIKAEALRKVNSKIGSFSTNYSSSSEARATNIKLATQSINGTVVMPGDTFSFNEVVGERTKERGYKEAGVIVNQKFDSGLGGGICQVSSTLYNALIRGNIKTTERVHHSIPSTYVDIGLDATVDWGNIDLKFKNTFDYPIYIEGFTSNRNVYFNIYSNSELAKRTYDITTEVYSTIEPTIKYIDDPSLPAGQTEVEKQPRKGYRVKAYRNIYENGKFIGKELISNDYYVPINGVIRRGTKK</sequence>
<dbReference type="Pfam" id="PF07501">
    <property type="entry name" value="G5"/>
    <property type="match status" value="1"/>
</dbReference>
<protein>
    <submittedName>
        <fullName evidence="4">Vancomycin B-type resistance protein VanW</fullName>
    </submittedName>
</protein>
<evidence type="ECO:0000256" key="1">
    <source>
        <dbReference type="ARBA" id="ARBA00022729"/>
    </source>
</evidence>
<keyword evidence="2" id="KW-0812">Transmembrane</keyword>
<feature type="transmembrane region" description="Helical" evidence="2">
    <location>
        <begin position="20"/>
        <end position="38"/>
    </location>
</feature>
<evidence type="ECO:0000313" key="5">
    <source>
        <dbReference type="Proteomes" id="UP000075374"/>
    </source>
</evidence>
<name>A0A151AN91_9CLOT</name>
<keyword evidence="1" id="KW-0732">Signal</keyword>
<keyword evidence="2" id="KW-1133">Transmembrane helix</keyword>
<dbReference type="Pfam" id="PF12229">
    <property type="entry name" value="PG_binding_4"/>
    <property type="match status" value="1"/>
</dbReference>
<feature type="domain" description="G5" evidence="3">
    <location>
        <begin position="379"/>
        <end position="458"/>
    </location>
</feature>
<keyword evidence="5" id="KW-1185">Reference proteome</keyword>
<dbReference type="InterPro" id="IPR007391">
    <property type="entry name" value="Vancomycin_resist_VanW"/>
</dbReference>
<dbReference type="RefSeq" id="WP_061858089.1">
    <property type="nucleotide sequence ID" value="NZ_LTBB01000005.1"/>
</dbReference>
<dbReference type="PATRIC" id="fig|1121305.3.peg.1217"/>
<dbReference type="PANTHER" id="PTHR35788">
    <property type="entry name" value="EXPORTED PROTEIN-RELATED"/>
    <property type="match status" value="1"/>
</dbReference>
<gene>
    <name evidence="4" type="primary">vanW_1</name>
    <name evidence="4" type="ORF">CLCOL_12150</name>
</gene>
<dbReference type="Proteomes" id="UP000075374">
    <property type="component" value="Unassembled WGS sequence"/>
</dbReference>
<proteinExistence type="predicted"/>
<evidence type="ECO:0000256" key="2">
    <source>
        <dbReference type="SAM" id="Phobius"/>
    </source>
</evidence>
<keyword evidence="2" id="KW-0472">Membrane</keyword>
<dbReference type="InterPro" id="IPR011098">
    <property type="entry name" value="G5_dom"/>
</dbReference>
<dbReference type="SMART" id="SM01208">
    <property type="entry name" value="G5"/>
    <property type="match status" value="1"/>
</dbReference>
<dbReference type="InterPro" id="IPR022029">
    <property type="entry name" value="YoaR-like_PG-bd"/>
</dbReference>
<dbReference type="Gene3D" id="2.20.230.10">
    <property type="entry name" value="Resuscitation-promoting factor rpfb"/>
    <property type="match status" value="1"/>
</dbReference>
<dbReference type="EMBL" id="LTBB01000005">
    <property type="protein sequence ID" value="KYH29079.1"/>
    <property type="molecule type" value="Genomic_DNA"/>
</dbReference>